<evidence type="ECO:0000256" key="2">
    <source>
        <dbReference type="ARBA" id="ARBA00004609"/>
    </source>
</evidence>
<proteinExistence type="inferred from homology"/>
<sequence length="969" mass="110720">MSGGLHLTVTKCRAFGFILVFIGSIMTVGLSVYFLAVRPNYPAANSCSSPKRPLSQSNFLGGLWSNKSVLVENVIRLPRTVLPRHYDVRLWPILEKGNSTVLGRVTIDVQCLQSTDRIVLHSSDINVDLKSVQVIERGAVEESLFIEGVDYETVTEFLVIRLNVERKVKLAKGTNYTLSMNFVANLTDTSAGFFRSVYIEDGVERYMAVSQMEPTDARRVFPCFDEPNMKAIFTVTLGRHRDMMALSNMPLINTTKMNGMEDFYWDHFAPSLLMSTYLVAFAVANFTKIEADVDNSNWKFNIYVRTSAISQAQYAKVIGPKTQTFYENYFQVPFPLPKQDLMAIPSAFVGAMENWGLLTFGESVLLYDEDVSSLDDRQTVVELVTHELAHQWFGNLVTMDWWTELWLKEGFTSYVECLGADFVDPSLERLQQFVTSGLQTVMRLDALESSHPISILVNHPDEIGELFNDISYKKGAAITRMLASFIGDQSFRDGLTYYLRIHQYGNAVQDDLWNAFDKQAKLDRIFLPTKVKTIMDTWTVKMGFPVITVQRDYMSRNISVTQKRFLIRKSNSTTADTTVYLWWVPLTYTADFETIETNWLADNQSSKNLTLESEIGMNNWIIFNINETGYYRVNYDAHNWKLIAQQLMTNHTVISVINRAQIMNDALNLARAGLLHYETPLNLTKYLEREVEFLPWESTLTALSYLNSMMQRTPGYGLLKNYVMKLLLPLYNSLGFVHRTSDSHLTGKLRRKVVQCICFMGHKDCITRAIESYSQWMADPGNITIVPSVVKGVVACTAIRHGGELEWNFAFKRFRESNVASEKATLLSSLTCTQESWILAKMLEMCLNPAVGFRTQDALDVIKTLAENPIGRFMTFNFVREKWPEMTKIFNSIHSLAHVFESMTKSFNTDMELKELSDFVGKNKELLVSAMTRSTQQSIDRVRSNLSWMRQNYQQVVNWLQQNNPATST</sequence>
<keyword evidence="24" id="KW-1185">Reference proteome</keyword>
<dbReference type="Proteomes" id="UP000789390">
    <property type="component" value="Unassembled WGS sequence"/>
</dbReference>
<feature type="binding site" evidence="17">
    <location>
        <position position="409"/>
    </location>
    <ligand>
        <name>Zn(2+)</name>
        <dbReference type="ChEBI" id="CHEBI:29105"/>
        <note>catalytic</note>
    </ligand>
</feature>
<dbReference type="FunFam" id="2.60.40.1910:FF:000008">
    <property type="entry name" value="Aminopeptidase"/>
    <property type="match status" value="1"/>
</dbReference>
<evidence type="ECO:0000256" key="12">
    <source>
        <dbReference type="ARBA" id="ARBA00023049"/>
    </source>
</evidence>
<dbReference type="OrthoDB" id="510539at2759"/>
<evidence type="ECO:0000256" key="4">
    <source>
        <dbReference type="ARBA" id="ARBA00022438"/>
    </source>
</evidence>
<dbReference type="Gene3D" id="2.60.40.1910">
    <property type="match status" value="1"/>
</dbReference>
<dbReference type="Pfam" id="PF11838">
    <property type="entry name" value="ERAP1_C"/>
    <property type="match status" value="1"/>
</dbReference>
<keyword evidence="19" id="KW-0812">Transmembrane</keyword>
<evidence type="ECO:0000256" key="7">
    <source>
        <dbReference type="ARBA" id="ARBA00022670"/>
    </source>
</evidence>
<keyword evidence="10 19" id="KW-0378">Hydrolase</keyword>
<feature type="domain" description="ERAP1-like C-terminal" evidence="21">
    <location>
        <begin position="620"/>
        <end position="943"/>
    </location>
</feature>
<evidence type="ECO:0000313" key="23">
    <source>
        <dbReference type="EMBL" id="CAH0105540.1"/>
    </source>
</evidence>
<dbReference type="GO" id="GO:0070006">
    <property type="term" value="F:metalloaminopeptidase activity"/>
    <property type="evidence" value="ECO:0007669"/>
    <property type="project" value="TreeGrafter"/>
</dbReference>
<keyword evidence="15" id="KW-0325">Glycoprotein</keyword>
<evidence type="ECO:0000256" key="18">
    <source>
        <dbReference type="PIRSR" id="PIRSR634016-4"/>
    </source>
</evidence>
<keyword evidence="11 17" id="KW-0862">Zinc</keyword>
<dbReference type="GO" id="GO:0098552">
    <property type="term" value="C:side of membrane"/>
    <property type="evidence" value="ECO:0007669"/>
    <property type="project" value="UniProtKB-KW"/>
</dbReference>
<dbReference type="FunFam" id="2.60.40.1730:FF:000022">
    <property type="entry name" value="Aminopeptidase"/>
    <property type="match status" value="1"/>
</dbReference>
<dbReference type="GO" id="GO:0016285">
    <property type="term" value="F:alanyl aminopeptidase activity"/>
    <property type="evidence" value="ECO:0007669"/>
    <property type="project" value="UniProtKB-EC"/>
</dbReference>
<evidence type="ECO:0000256" key="9">
    <source>
        <dbReference type="ARBA" id="ARBA00022729"/>
    </source>
</evidence>
<feature type="site" description="Transition state stabilizer" evidence="18">
    <location>
        <position position="472"/>
    </location>
</feature>
<evidence type="ECO:0000259" key="21">
    <source>
        <dbReference type="Pfam" id="PF11838"/>
    </source>
</evidence>
<dbReference type="EC" id="3.4.11.-" evidence="19"/>
<evidence type="ECO:0000259" key="20">
    <source>
        <dbReference type="Pfam" id="PF01433"/>
    </source>
</evidence>
<evidence type="ECO:0000313" key="24">
    <source>
        <dbReference type="Proteomes" id="UP000789390"/>
    </source>
</evidence>
<evidence type="ECO:0000256" key="17">
    <source>
        <dbReference type="PIRSR" id="PIRSR634016-3"/>
    </source>
</evidence>
<dbReference type="InterPro" id="IPR050344">
    <property type="entry name" value="Peptidase_M1_aminopeptidases"/>
</dbReference>
<feature type="binding site" evidence="17">
    <location>
        <position position="390"/>
    </location>
    <ligand>
        <name>Zn(2+)</name>
        <dbReference type="ChEBI" id="CHEBI:29105"/>
        <note>catalytic</note>
    </ligand>
</feature>
<keyword evidence="6" id="KW-0449">Lipoprotein</keyword>
<comment type="catalytic activity">
    <reaction evidence="1">
        <text>Release of an N-terminal amino acid, Xaa-|-Yaa- from a peptide, amide or arylamide. Xaa is preferably Ala, but may be most amino acids including Pro (slow action). When a terminal hydrophobic residue is followed by a prolyl residue, the two may be released as an intact Xaa-Pro dipeptide.</text>
        <dbReference type="EC" id="3.4.11.2"/>
    </reaction>
</comment>
<evidence type="ECO:0000256" key="5">
    <source>
        <dbReference type="ARBA" id="ARBA00022475"/>
    </source>
</evidence>
<evidence type="ECO:0000259" key="22">
    <source>
        <dbReference type="Pfam" id="PF17900"/>
    </source>
</evidence>
<dbReference type="PANTHER" id="PTHR11533">
    <property type="entry name" value="PROTEASE M1 ZINC METALLOPROTEASE"/>
    <property type="match status" value="1"/>
</dbReference>
<keyword evidence="6" id="KW-0336">GPI-anchor</keyword>
<evidence type="ECO:0000256" key="6">
    <source>
        <dbReference type="ARBA" id="ARBA00022622"/>
    </source>
</evidence>
<dbReference type="EMBL" id="CAKKLH010000190">
    <property type="protein sequence ID" value="CAH0105540.1"/>
    <property type="molecule type" value="Genomic_DNA"/>
</dbReference>
<dbReference type="InterPro" id="IPR001930">
    <property type="entry name" value="Peptidase_M1"/>
</dbReference>
<evidence type="ECO:0000256" key="8">
    <source>
        <dbReference type="ARBA" id="ARBA00022723"/>
    </source>
</evidence>
<keyword evidence="8 17" id="KW-0479">Metal-binding</keyword>
<evidence type="ECO:0000256" key="14">
    <source>
        <dbReference type="ARBA" id="ARBA00023157"/>
    </source>
</evidence>
<keyword evidence="12 19" id="KW-0482">Metalloprotease</keyword>
<feature type="domain" description="Aminopeptidase N-like N-terminal" evidence="22">
    <location>
        <begin position="83"/>
        <end position="278"/>
    </location>
</feature>
<evidence type="ECO:0000256" key="11">
    <source>
        <dbReference type="ARBA" id="ARBA00022833"/>
    </source>
</evidence>
<dbReference type="GO" id="GO:0008270">
    <property type="term" value="F:zinc ion binding"/>
    <property type="evidence" value="ECO:0007669"/>
    <property type="project" value="UniProtKB-UniRule"/>
</dbReference>
<accession>A0A8J2WFP8</accession>
<dbReference type="Gene3D" id="1.10.390.10">
    <property type="entry name" value="Neutral Protease Domain 2"/>
    <property type="match status" value="1"/>
</dbReference>
<feature type="binding site" evidence="17">
    <location>
        <position position="386"/>
    </location>
    <ligand>
        <name>Zn(2+)</name>
        <dbReference type="ChEBI" id="CHEBI:29105"/>
        <note>catalytic</note>
    </ligand>
</feature>
<dbReference type="InterPro" id="IPR027268">
    <property type="entry name" value="Peptidase_M4/M1_CTD_sf"/>
</dbReference>
<dbReference type="PRINTS" id="PR00756">
    <property type="entry name" value="ALADIPTASE"/>
</dbReference>
<dbReference type="InterPro" id="IPR042097">
    <property type="entry name" value="Aminopeptidase_N-like_N_sf"/>
</dbReference>
<evidence type="ECO:0000256" key="3">
    <source>
        <dbReference type="ARBA" id="ARBA00010136"/>
    </source>
</evidence>
<evidence type="ECO:0000256" key="16">
    <source>
        <dbReference type="PIRSR" id="PIRSR634016-1"/>
    </source>
</evidence>
<keyword evidence="7 19" id="KW-0645">Protease</keyword>
<dbReference type="AlphaFoldDB" id="A0A8J2WFP8"/>
<dbReference type="GO" id="GO:0005737">
    <property type="term" value="C:cytoplasm"/>
    <property type="evidence" value="ECO:0007669"/>
    <property type="project" value="TreeGrafter"/>
</dbReference>
<dbReference type="FunFam" id="1.10.390.10:FF:000001">
    <property type="entry name" value="Aminopeptidase"/>
    <property type="match status" value="1"/>
</dbReference>
<dbReference type="FunFam" id="1.25.50.20:FF:000001">
    <property type="entry name" value="Aminopeptidase"/>
    <property type="match status" value="1"/>
</dbReference>
<organism evidence="23 24">
    <name type="scientific">Daphnia galeata</name>
    <dbReference type="NCBI Taxonomy" id="27404"/>
    <lineage>
        <taxon>Eukaryota</taxon>
        <taxon>Metazoa</taxon>
        <taxon>Ecdysozoa</taxon>
        <taxon>Arthropoda</taxon>
        <taxon>Crustacea</taxon>
        <taxon>Branchiopoda</taxon>
        <taxon>Diplostraca</taxon>
        <taxon>Cladocera</taxon>
        <taxon>Anomopoda</taxon>
        <taxon>Daphniidae</taxon>
        <taxon>Daphnia</taxon>
    </lineage>
</organism>
<dbReference type="PANTHER" id="PTHR11533:SF294">
    <property type="entry name" value="THYROTROPIN-RELEASING HORMONE-DEGRADING ECTOENZYME"/>
    <property type="match status" value="1"/>
</dbReference>
<dbReference type="GO" id="GO:0006508">
    <property type="term" value="P:proteolysis"/>
    <property type="evidence" value="ECO:0007669"/>
    <property type="project" value="UniProtKB-KW"/>
</dbReference>
<evidence type="ECO:0000256" key="10">
    <source>
        <dbReference type="ARBA" id="ARBA00022801"/>
    </source>
</evidence>
<comment type="caution">
    <text evidence="23">The sequence shown here is derived from an EMBL/GenBank/DDBJ whole genome shotgun (WGS) entry which is preliminary data.</text>
</comment>
<keyword evidence="13 19" id="KW-0472">Membrane</keyword>
<dbReference type="Pfam" id="PF17900">
    <property type="entry name" value="Peptidase_M1_N"/>
    <property type="match status" value="1"/>
</dbReference>
<dbReference type="Pfam" id="PF01433">
    <property type="entry name" value="Peptidase_M1"/>
    <property type="match status" value="1"/>
</dbReference>
<evidence type="ECO:0000256" key="13">
    <source>
        <dbReference type="ARBA" id="ARBA00023136"/>
    </source>
</evidence>
<comment type="similarity">
    <text evidence="3 19">Belongs to the peptidase M1 family.</text>
</comment>
<dbReference type="CDD" id="cd09601">
    <property type="entry name" value="M1_APN-Q_like"/>
    <property type="match status" value="1"/>
</dbReference>
<feature type="transmembrane region" description="Helical" evidence="19">
    <location>
        <begin position="12"/>
        <end position="36"/>
    </location>
</feature>
<keyword evidence="5" id="KW-1003">Cell membrane</keyword>
<dbReference type="GO" id="GO:0005886">
    <property type="term" value="C:plasma membrane"/>
    <property type="evidence" value="ECO:0007669"/>
    <property type="project" value="UniProtKB-SubCell"/>
</dbReference>
<feature type="active site" description="Proton acceptor" evidence="16">
    <location>
        <position position="387"/>
    </location>
</feature>
<feature type="domain" description="Peptidase M1 membrane alanine aminopeptidase" evidence="20">
    <location>
        <begin position="321"/>
        <end position="538"/>
    </location>
</feature>
<keyword evidence="9" id="KW-0732">Signal</keyword>
<gene>
    <name evidence="23" type="ORF">DGAL_LOCUS8596</name>
</gene>
<keyword evidence="4 19" id="KW-0031">Aminopeptidase</keyword>
<protein>
    <recommendedName>
        <fullName evidence="19">Aminopeptidase</fullName>
        <ecNumber evidence="19">3.4.11.-</ecNumber>
    </recommendedName>
</protein>
<comment type="subcellular location">
    <subcellularLocation>
        <location evidence="2">Cell membrane</location>
        <topology evidence="2">Lipid-anchor</topology>
        <topology evidence="2">GPI-anchor</topology>
    </subcellularLocation>
</comment>
<dbReference type="GO" id="GO:0042277">
    <property type="term" value="F:peptide binding"/>
    <property type="evidence" value="ECO:0007669"/>
    <property type="project" value="TreeGrafter"/>
</dbReference>
<dbReference type="InterPro" id="IPR034016">
    <property type="entry name" value="M1_APN-typ"/>
</dbReference>
<dbReference type="InterPro" id="IPR045357">
    <property type="entry name" value="Aminopeptidase_N-like_N"/>
</dbReference>
<dbReference type="Gene3D" id="1.25.50.20">
    <property type="match status" value="1"/>
</dbReference>
<dbReference type="SUPFAM" id="SSF63737">
    <property type="entry name" value="Leukotriene A4 hydrolase N-terminal domain"/>
    <property type="match status" value="1"/>
</dbReference>
<evidence type="ECO:0000256" key="15">
    <source>
        <dbReference type="ARBA" id="ARBA00023180"/>
    </source>
</evidence>
<dbReference type="InterPro" id="IPR024571">
    <property type="entry name" value="ERAP1-like_C_dom"/>
</dbReference>
<keyword evidence="19" id="KW-1133">Transmembrane helix</keyword>
<dbReference type="InterPro" id="IPR014782">
    <property type="entry name" value="Peptidase_M1_dom"/>
</dbReference>
<evidence type="ECO:0000256" key="1">
    <source>
        <dbReference type="ARBA" id="ARBA00000098"/>
    </source>
</evidence>
<name>A0A8J2WFP8_9CRUS</name>
<dbReference type="SUPFAM" id="SSF55486">
    <property type="entry name" value="Metalloproteases ('zincins'), catalytic domain"/>
    <property type="match status" value="1"/>
</dbReference>
<evidence type="ECO:0000256" key="19">
    <source>
        <dbReference type="RuleBase" id="RU364040"/>
    </source>
</evidence>
<reference evidence="23" key="1">
    <citation type="submission" date="2021-11" db="EMBL/GenBank/DDBJ databases">
        <authorList>
            <person name="Schell T."/>
        </authorList>
    </citation>
    <scope>NUCLEOTIDE SEQUENCE</scope>
    <source>
        <strain evidence="23">M5</strain>
    </source>
</reference>
<dbReference type="Gene3D" id="2.60.40.1730">
    <property type="entry name" value="tricorn interacting facor f3 domain"/>
    <property type="match status" value="1"/>
</dbReference>
<dbReference type="GO" id="GO:0005615">
    <property type="term" value="C:extracellular space"/>
    <property type="evidence" value="ECO:0007669"/>
    <property type="project" value="TreeGrafter"/>
</dbReference>
<comment type="cofactor">
    <cofactor evidence="17 19">
        <name>Zn(2+)</name>
        <dbReference type="ChEBI" id="CHEBI:29105"/>
    </cofactor>
    <text evidence="17 19">Binds 1 zinc ion per subunit.</text>
</comment>
<keyword evidence="14" id="KW-1015">Disulfide bond</keyword>
<dbReference type="GO" id="GO:0043171">
    <property type="term" value="P:peptide catabolic process"/>
    <property type="evidence" value="ECO:0007669"/>
    <property type="project" value="TreeGrafter"/>
</dbReference>